<dbReference type="EMBL" id="JAUSZT010000003">
    <property type="protein sequence ID" value="MDQ0996876.1"/>
    <property type="molecule type" value="Genomic_DNA"/>
</dbReference>
<evidence type="ECO:0000313" key="1">
    <source>
        <dbReference type="EMBL" id="MDQ0996876.1"/>
    </source>
</evidence>
<evidence type="ECO:0000313" key="2">
    <source>
        <dbReference type="Proteomes" id="UP001237780"/>
    </source>
</evidence>
<organism evidence="1 2">
    <name type="scientific">Phyllobacterium ifriqiyense</name>
    <dbReference type="NCBI Taxonomy" id="314238"/>
    <lineage>
        <taxon>Bacteria</taxon>
        <taxon>Pseudomonadati</taxon>
        <taxon>Pseudomonadota</taxon>
        <taxon>Alphaproteobacteria</taxon>
        <taxon>Hyphomicrobiales</taxon>
        <taxon>Phyllobacteriaceae</taxon>
        <taxon>Phyllobacterium</taxon>
    </lineage>
</organism>
<protein>
    <recommendedName>
        <fullName evidence="3">Gene transfer agent family protein</fullName>
    </recommendedName>
</protein>
<dbReference type="InterPro" id="IPR021791">
    <property type="entry name" value="Phage_TAC_11"/>
</dbReference>
<sequence length="119" mass="13237">MSRDASIELNFGDGTYTFRLGWGELAKVQEACDSGPYVVLQRLYDNSWRLNDIREVIRWGLIGGETKPGEALKLVRDYVEERPPLENVLFAQAILSAALQGAPEEDVGKPKQQSDLANA</sequence>
<dbReference type="Proteomes" id="UP001237780">
    <property type="component" value="Unassembled WGS sequence"/>
</dbReference>
<gene>
    <name evidence="1" type="ORF">QFZ34_002058</name>
</gene>
<proteinExistence type="predicted"/>
<dbReference type="RefSeq" id="WP_307280152.1">
    <property type="nucleotide sequence ID" value="NZ_JAUSZT010000003.1"/>
</dbReference>
<comment type="caution">
    <text evidence="1">The sequence shown here is derived from an EMBL/GenBank/DDBJ whole genome shotgun (WGS) entry which is preliminary data.</text>
</comment>
<name>A0ABU0S8S5_9HYPH</name>
<accession>A0ABU0S8S5</accession>
<keyword evidence="2" id="KW-1185">Reference proteome</keyword>
<dbReference type="Pfam" id="PF11836">
    <property type="entry name" value="Phage_TAC_11"/>
    <property type="match status" value="1"/>
</dbReference>
<evidence type="ECO:0008006" key="3">
    <source>
        <dbReference type="Google" id="ProtNLM"/>
    </source>
</evidence>
<reference evidence="1 2" key="1">
    <citation type="submission" date="2023-07" db="EMBL/GenBank/DDBJ databases">
        <title>Comparative genomics of wheat-associated soil bacteria to identify genetic determinants of phenazine resistance.</title>
        <authorList>
            <person name="Mouncey N."/>
        </authorList>
    </citation>
    <scope>NUCLEOTIDE SEQUENCE [LARGE SCALE GENOMIC DNA]</scope>
    <source>
        <strain evidence="1 2">W4I11</strain>
    </source>
</reference>